<dbReference type="AlphaFoldDB" id="A0A9C9ELX0"/>
<reference evidence="1" key="1">
    <citation type="journal article" date="2020" name="mSystems">
        <title>Genome- and Community-Level Interaction Insights into Carbon Utilization and Element Cycling Functions of Hydrothermarchaeota in Hydrothermal Sediment.</title>
        <authorList>
            <person name="Zhou Z."/>
            <person name="Liu Y."/>
            <person name="Xu W."/>
            <person name="Pan J."/>
            <person name="Luo Z.H."/>
            <person name="Li M."/>
        </authorList>
    </citation>
    <scope>NUCLEOTIDE SEQUENCE</scope>
    <source>
        <strain evidence="1">HyVt-388</strain>
    </source>
</reference>
<name>A0A9C9ELX0_UNCW3</name>
<gene>
    <name evidence="1" type="ORF">ENI34_05390</name>
</gene>
<dbReference type="Proteomes" id="UP000885826">
    <property type="component" value="Unassembled WGS sequence"/>
</dbReference>
<sequence length="176" mass="21311">MNKVFTFFILGLLFLVYAKEPEQKPKHQVEEIVFNFIKDLKNDVYAENIYYFEADTELTKEEREYYFRRLEKYVRNNTWSLYFTIIDIYNGHEDMADVILKAKSGDLVVFCLGFWYDVNRWELDAYEFPALTFDRPEDQSYEDYVQQIIDDAKAVGVEYSKRETIKKQGTYYIEYK</sequence>
<accession>A0A9C9ELX0</accession>
<dbReference type="EMBL" id="DRIG01000059">
    <property type="protein sequence ID" value="HEC78563.1"/>
    <property type="molecule type" value="Genomic_DNA"/>
</dbReference>
<protein>
    <submittedName>
        <fullName evidence="1">Uncharacterized protein</fullName>
    </submittedName>
</protein>
<organism evidence="1 2">
    <name type="scientific">candidate division WOR-3 bacterium</name>
    <dbReference type="NCBI Taxonomy" id="2052148"/>
    <lineage>
        <taxon>Bacteria</taxon>
        <taxon>Bacteria division WOR-3</taxon>
    </lineage>
</organism>
<comment type="caution">
    <text evidence="1">The sequence shown here is derived from an EMBL/GenBank/DDBJ whole genome shotgun (WGS) entry which is preliminary data.</text>
</comment>
<evidence type="ECO:0000313" key="1">
    <source>
        <dbReference type="EMBL" id="HEC78563.1"/>
    </source>
</evidence>
<evidence type="ECO:0000313" key="2">
    <source>
        <dbReference type="Proteomes" id="UP000885826"/>
    </source>
</evidence>
<proteinExistence type="predicted"/>